<dbReference type="EMBL" id="BLXT01005778">
    <property type="protein sequence ID" value="GFO26054.1"/>
    <property type="molecule type" value="Genomic_DNA"/>
</dbReference>
<name>A0AAV4C5V5_9GAST</name>
<accession>A0AAV4C5V5</accession>
<reference evidence="2 3" key="1">
    <citation type="journal article" date="2021" name="Elife">
        <title>Chloroplast acquisition without the gene transfer in kleptoplastic sea slugs, Plakobranchus ocellatus.</title>
        <authorList>
            <person name="Maeda T."/>
            <person name="Takahashi S."/>
            <person name="Yoshida T."/>
            <person name="Shimamura S."/>
            <person name="Takaki Y."/>
            <person name="Nagai Y."/>
            <person name="Toyoda A."/>
            <person name="Suzuki Y."/>
            <person name="Arimoto A."/>
            <person name="Ishii H."/>
            <person name="Satoh N."/>
            <person name="Nishiyama T."/>
            <person name="Hasebe M."/>
            <person name="Maruyama T."/>
            <person name="Minagawa J."/>
            <person name="Obokata J."/>
            <person name="Shigenobu S."/>
        </authorList>
    </citation>
    <scope>NUCLEOTIDE SEQUENCE [LARGE SCALE GENOMIC DNA]</scope>
</reference>
<sequence length="210" mass="23339">MCELLTGNQGSVNSTPVPDLYLSHEEADSRIILHCMYASQQPTTEIVIVRSPDSDVFLLLLSFSDAISKPLIFEPGRGNNRRQLNINDLAATVSKQLRDAIIGLHAFTGCDLTSCFAGKGKLHTQRANFQIKIWRASSSNFPDLPKPENNRWCLSSSGGLEIKWFSQDFIPKELQDILSDTLGTDDALEKELQDDDLSSHEEGISDDDEL</sequence>
<organism evidence="2 3">
    <name type="scientific">Plakobranchus ocellatus</name>
    <dbReference type="NCBI Taxonomy" id="259542"/>
    <lineage>
        <taxon>Eukaryota</taxon>
        <taxon>Metazoa</taxon>
        <taxon>Spiralia</taxon>
        <taxon>Lophotrochozoa</taxon>
        <taxon>Mollusca</taxon>
        <taxon>Gastropoda</taxon>
        <taxon>Heterobranchia</taxon>
        <taxon>Euthyneura</taxon>
        <taxon>Panpulmonata</taxon>
        <taxon>Sacoglossa</taxon>
        <taxon>Placobranchoidea</taxon>
        <taxon>Plakobranchidae</taxon>
        <taxon>Plakobranchus</taxon>
    </lineage>
</organism>
<comment type="caution">
    <text evidence="2">The sequence shown here is derived from an EMBL/GenBank/DDBJ whole genome shotgun (WGS) entry which is preliminary data.</text>
</comment>
<dbReference type="Proteomes" id="UP000735302">
    <property type="component" value="Unassembled WGS sequence"/>
</dbReference>
<evidence type="ECO:0000313" key="3">
    <source>
        <dbReference type="Proteomes" id="UP000735302"/>
    </source>
</evidence>
<dbReference type="PANTHER" id="PTHR46704">
    <property type="entry name" value="CXC DOMAIN-CONTAINING PROTEIN-RELATED"/>
    <property type="match status" value="1"/>
</dbReference>
<feature type="region of interest" description="Disordered" evidence="1">
    <location>
        <begin position="190"/>
        <end position="210"/>
    </location>
</feature>
<proteinExistence type="predicted"/>
<keyword evidence="3" id="KW-1185">Reference proteome</keyword>
<feature type="compositionally biased region" description="Basic and acidic residues" evidence="1">
    <location>
        <begin position="190"/>
        <end position="203"/>
    </location>
</feature>
<dbReference type="PANTHER" id="PTHR46704:SF9">
    <property type="entry name" value="BHLH DOMAIN-CONTAINING PROTEIN"/>
    <property type="match status" value="1"/>
</dbReference>
<dbReference type="AlphaFoldDB" id="A0AAV4C5V5"/>
<protein>
    <submittedName>
        <fullName evidence="2">Uncharacterized protein</fullName>
    </submittedName>
</protein>
<gene>
    <name evidence="2" type="ORF">PoB_005255900</name>
</gene>
<evidence type="ECO:0000313" key="2">
    <source>
        <dbReference type="EMBL" id="GFO26054.1"/>
    </source>
</evidence>
<evidence type="ECO:0000256" key="1">
    <source>
        <dbReference type="SAM" id="MobiDB-lite"/>
    </source>
</evidence>